<evidence type="ECO:0000256" key="8">
    <source>
        <dbReference type="ARBA" id="ARBA00031423"/>
    </source>
</evidence>
<evidence type="ECO:0000256" key="4">
    <source>
        <dbReference type="ARBA" id="ARBA00020295"/>
    </source>
</evidence>
<dbReference type="EC" id="2.4.1.25" evidence="3"/>
<dbReference type="Pfam" id="PF02446">
    <property type="entry name" value="Glyco_hydro_77"/>
    <property type="match status" value="1"/>
</dbReference>
<keyword evidence="6 10" id="KW-0808">Transferase</keyword>
<reference evidence="10 11" key="1">
    <citation type="submission" date="2024-03" db="EMBL/GenBank/DDBJ databases">
        <title>Human intestinal bacterial collection.</title>
        <authorList>
            <person name="Pauvert C."/>
            <person name="Hitch T.C.A."/>
            <person name="Clavel T."/>
        </authorList>
    </citation>
    <scope>NUCLEOTIDE SEQUENCE [LARGE SCALE GENOMIC DNA]</scope>
    <source>
        <strain evidence="10 11">CLA-JM-H7-B</strain>
    </source>
</reference>
<name>A0ABV1BQA6_9FIRM</name>
<evidence type="ECO:0000256" key="2">
    <source>
        <dbReference type="ARBA" id="ARBA00005684"/>
    </source>
</evidence>
<keyword evidence="5 10" id="KW-0328">Glycosyltransferase</keyword>
<gene>
    <name evidence="10" type="ORF">WMO17_11395</name>
</gene>
<comment type="catalytic activity">
    <reaction evidence="1">
        <text>Transfers a segment of a (1-&gt;4)-alpha-D-glucan to a new position in an acceptor, which may be glucose or a (1-&gt;4)-alpha-D-glucan.</text>
        <dbReference type="EC" id="2.4.1.25"/>
    </reaction>
</comment>
<protein>
    <recommendedName>
        <fullName evidence="4">4-alpha-glucanotransferase</fullName>
        <ecNumber evidence="3">2.4.1.25</ecNumber>
    </recommendedName>
    <alternativeName>
        <fullName evidence="8">Amylomaltase</fullName>
    </alternativeName>
    <alternativeName>
        <fullName evidence="9">Disproportionating enzyme</fullName>
    </alternativeName>
</protein>
<evidence type="ECO:0000256" key="1">
    <source>
        <dbReference type="ARBA" id="ARBA00000439"/>
    </source>
</evidence>
<dbReference type="InterPro" id="IPR017853">
    <property type="entry name" value="GH"/>
</dbReference>
<evidence type="ECO:0000256" key="9">
    <source>
        <dbReference type="ARBA" id="ARBA00031501"/>
    </source>
</evidence>
<comment type="similarity">
    <text evidence="2">Belongs to the disproportionating enzyme family.</text>
</comment>
<comment type="caution">
    <text evidence="10">The sequence shown here is derived from an EMBL/GenBank/DDBJ whole genome shotgun (WGS) entry which is preliminary data.</text>
</comment>
<dbReference type="InterPro" id="IPR003385">
    <property type="entry name" value="Glyco_hydro_77"/>
</dbReference>
<evidence type="ECO:0000256" key="5">
    <source>
        <dbReference type="ARBA" id="ARBA00022676"/>
    </source>
</evidence>
<sequence length="112" mass="12788">MKLLTLNTHSLIEPDYEAKREIFVNFIAAEQPEVFALQEVNQTAAAPLLGDAAATCIVPMQDWLGLDNSARINKPSTVGQNWRWRLKKTQLSKKLQKEICQLTTRYGRMNWA</sequence>
<dbReference type="PANTHER" id="PTHR32438">
    <property type="entry name" value="4-ALPHA-GLUCANOTRANSFERASE DPE1, CHLOROPLASTIC/AMYLOPLASTIC"/>
    <property type="match status" value="1"/>
</dbReference>
<evidence type="ECO:0000313" key="11">
    <source>
        <dbReference type="Proteomes" id="UP001496146"/>
    </source>
</evidence>
<proteinExistence type="inferred from homology"/>
<dbReference type="PANTHER" id="PTHR32438:SF5">
    <property type="entry name" value="4-ALPHA-GLUCANOTRANSFERASE DPE1, CHLOROPLASTIC_AMYLOPLASTIC"/>
    <property type="match status" value="1"/>
</dbReference>
<dbReference type="Gene3D" id="3.20.20.80">
    <property type="entry name" value="Glycosidases"/>
    <property type="match status" value="1"/>
</dbReference>
<evidence type="ECO:0000256" key="7">
    <source>
        <dbReference type="ARBA" id="ARBA00023277"/>
    </source>
</evidence>
<dbReference type="InterPro" id="IPR036691">
    <property type="entry name" value="Endo/exonu/phosph_ase_sf"/>
</dbReference>
<organism evidence="10 11">
    <name type="scientific">Faecalibacterium faecis</name>
    <dbReference type="NCBI Taxonomy" id="3133157"/>
    <lineage>
        <taxon>Bacteria</taxon>
        <taxon>Bacillati</taxon>
        <taxon>Bacillota</taxon>
        <taxon>Clostridia</taxon>
        <taxon>Eubacteriales</taxon>
        <taxon>Oscillospiraceae</taxon>
        <taxon>Faecalibacterium</taxon>
    </lineage>
</organism>
<dbReference type="RefSeq" id="WP_349138140.1">
    <property type="nucleotide sequence ID" value="NZ_JBBMEP010000024.1"/>
</dbReference>
<evidence type="ECO:0000256" key="6">
    <source>
        <dbReference type="ARBA" id="ARBA00022679"/>
    </source>
</evidence>
<keyword evidence="11" id="KW-1185">Reference proteome</keyword>
<dbReference type="EMBL" id="JBBMEP010000024">
    <property type="protein sequence ID" value="MEQ2377938.1"/>
    <property type="molecule type" value="Genomic_DNA"/>
</dbReference>
<keyword evidence="7" id="KW-0119">Carbohydrate metabolism</keyword>
<accession>A0ABV1BQA6</accession>
<dbReference type="SUPFAM" id="SSF56219">
    <property type="entry name" value="DNase I-like"/>
    <property type="match status" value="1"/>
</dbReference>
<evidence type="ECO:0000256" key="3">
    <source>
        <dbReference type="ARBA" id="ARBA00012560"/>
    </source>
</evidence>
<dbReference type="GO" id="GO:0004134">
    <property type="term" value="F:4-alpha-glucanotransferase activity"/>
    <property type="evidence" value="ECO:0007669"/>
    <property type="project" value="UniProtKB-EC"/>
</dbReference>
<evidence type="ECO:0000313" key="10">
    <source>
        <dbReference type="EMBL" id="MEQ2377938.1"/>
    </source>
</evidence>
<dbReference type="SUPFAM" id="SSF51445">
    <property type="entry name" value="(Trans)glycosidases"/>
    <property type="match status" value="1"/>
</dbReference>
<dbReference type="Proteomes" id="UP001496146">
    <property type="component" value="Unassembled WGS sequence"/>
</dbReference>